<evidence type="ECO:0000256" key="9">
    <source>
        <dbReference type="ARBA" id="ARBA00023284"/>
    </source>
</evidence>
<organism evidence="10">
    <name type="scientific">bioreactor metagenome</name>
    <dbReference type="NCBI Taxonomy" id="1076179"/>
    <lineage>
        <taxon>unclassified sequences</taxon>
        <taxon>metagenomes</taxon>
        <taxon>ecological metagenomes</taxon>
    </lineage>
</organism>
<dbReference type="GO" id="GO:0052693">
    <property type="term" value="F:epoxyqueuosine reductase activity"/>
    <property type="evidence" value="ECO:0007669"/>
    <property type="project" value="UniProtKB-EC"/>
</dbReference>
<evidence type="ECO:0000256" key="2">
    <source>
        <dbReference type="ARBA" id="ARBA00022694"/>
    </source>
</evidence>
<evidence type="ECO:0000256" key="1">
    <source>
        <dbReference type="ARBA" id="ARBA00022485"/>
    </source>
</evidence>
<sequence>MPQGAPRPTLLLHCCCAPCSSYVLEYLSQFFAITVDFYNPNIAPQQEYTHRANELRRLIEEMPLGGTVTFREGPYEPAAFAEIAKGLETCPEGGERCFRCYELRLRQAAKLAKLGGFDWFTTTLSISPLKNAAKLEEIGEALAKEYGVRYLPSDFKKKEGYKRSIALSHDYGLYRQDYCGCAFSRAAREEQKSKQAAEAQG</sequence>
<reference evidence="10" key="1">
    <citation type="submission" date="2019-08" db="EMBL/GenBank/DDBJ databases">
        <authorList>
            <person name="Kucharzyk K."/>
            <person name="Murdoch R.W."/>
            <person name="Higgins S."/>
            <person name="Loffler F."/>
        </authorList>
    </citation>
    <scope>NUCLEOTIDE SEQUENCE</scope>
</reference>
<dbReference type="HAMAP" id="MF_02089">
    <property type="entry name" value="QueH"/>
    <property type="match status" value="1"/>
</dbReference>
<dbReference type="EC" id="1.17.99.6" evidence="10"/>
<dbReference type="AlphaFoldDB" id="A0A645FQY8"/>
<dbReference type="GO" id="GO:0051539">
    <property type="term" value="F:4 iron, 4 sulfur cluster binding"/>
    <property type="evidence" value="ECO:0007669"/>
    <property type="project" value="UniProtKB-KW"/>
</dbReference>
<keyword evidence="5 10" id="KW-0560">Oxidoreductase</keyword>
<keyword evidence="8" id="KW-1015">Disulfide bond</keyword>
<evidence type="ECO:0000313" key="10">
    <source>
        <dbReference type="EMBL" id="MPN16032.1"/>
    </source>
</evidence>
<evidence type="ECO:0000256" key="3">
    <source>
        <dbReference type="ARBA" id="ARBA00022723"/>
    </source>
</evidence>
<evidence type="ECO:0000256" key="7">
    <source>
        <dbReference type="ARBA" id="ARBA00023014"/>
    </source>
</evidence>
<gene>
    <name evidence="10" type="primary">queH_12</name>
    <name evidence="10" type="ORF">SDC9_163370</name>
</gene>
<dbReference type="GO" id="GO:0046872">
    <property type="term" value="F:metal ion binding"/>
    <property type="evidence" value="ECO:0007669"/>
    <property type="project" value="UniProtKB-KW"/>
</dbReference>
<keyword evidence="1" id="KW-0004">4Fe-4S</keyword>
<proteinExistence type="inferred from homology"/>
<keyword evidence="3" id="KW-0479">Metal-binding</keyword>
<accession>A0A645FQY8</accession>
<evidence type="ECO:0000256" key="4">
    <source>
        <dbReference type="ARBA" id="ARBA00022785"/>
    </source>
</evidence>
<evidence type="ECO:0000256" key="8">
    <source>
        <dbReference type="ARBA" id="ARBA00023157"/>
    </source>
</evidence>
<dbReference type="InterPro" id="IPR003828">
    <property type="entry name" value="QueH"/>
</dbReference>
<keyword evidence="9" id="KW-0676">Redox-active center</keyword>
<dbReference type="GO" id="GO:0008616">
    <property type="term" value="P:tRNA queuosine(34) biosynthetic process"/>
    <property type="evidence" value="ECO:0007669"/>
    <property type="project" value="UniProtKB-KW"/>
</dbReference>
<evidence type="ECO:0000256" key="5">
    <source>
        <dbReference type="ARBA" id="ARBA00023002"/>
    </source>
</evidence>
<protein>
    <submittedName>
        <fullName evidence="10">Epoxyqueuosine reductase QueH</fullName>
        <ecNumber evidence="10">1.17.99.6</ecNumber>
    </submittedName>
</protein>
<dbReference type="PANTHER" id="PTHR36701:SF1">
    <property type="entry name" value="EPOXYQUEUOSINE REDUCTASE QUEH"/>
    <property type="match status" value="1"/>
</dbReference>
<dbReference type="PANTHER" id="PTHR36701">
    <property type="entry name" value="EPOXYQUEUOSINE REDUCTASE QUEH"/>
    <property type="match status" value="1"/>
</dbReference>
<evidence type="ECO:0000256" key="6">
    <source>
        <dbReference type="ARBA" id="ARBA00023004"/>
    </source>
</evidence>
<keyword evidence="6" id="KW-0408">Iron</keyword>
<keyword evidence="7" id="KW-0411">Iron-sulfur</keyword>
<keyword evidence="2" id="KW-0819">tRNA processing</keyword>
<dbReference type="EMBL" id="VSSQ01062929">
    <property type="protein sequence ID" value="MPN16032.1"/>
    <property type="molecule type" value="Genomic_DNA"/>
</dbReference>
<comment type="caution">
    <text evidence="10">The sequence shown here is derived from an EMBL/GenBank/DDBJ whole genome shotgun (WGS) entry which is preliminary data.</text>
</comment>
<name>A0A645FQY8_9ZZZZ</name>
<dbReference type="Pfam" id="PF02677">
    <property type="entry name" value="QueH"/>
    <property type="match status" value="1"/>
</dbReference>
<keyword evidence="4" id="KW-0671">Queuosine biosynthesis</keyword>